<dbReference type="SUPFAM" id="SSF51658">
    <property type="entry name" value="Xylose isomerase-like"/>
    <property type="match status" value="1"/>
</dbReference>
<evidence type="ECO:0000259" key="1">
    <source>
        <dbReference type="Pfam" id="PF01261"/>
    </source>
</evidence>
<accession>A0ABZ0W7J7</accession>
<organism evidence="2 3">
    <name type="scientific">Niabella yanshanensis</name>
    <dbReference type="NCBI Taxonomy" id="577386"/>
    <lineage>
        <taxon>Bacteria</taxon>
        <taxon>Pseudomonadati</taxon>
        <taxon>Bacteroidota</taxon>
        <taxon>Chitinophagia</taxon>
        <taxon>Chitinophagales</taxon>
        <taxon>Chitinophagaceae</taxon>
        <taxon>Niabella</taxon>
    </lineage>
</organism>
<evidence type="ECO:0000313" key="3">
    <source>
        <dbReference type="Proteomes" id="UP001325680"/>
    </source>
</evidence>
<name>A0ABZ0W7J7_9BACT</name>
<dbReference type="Pfam" id="PF01261">
    <property type="entry name" value="AP_endonuc_2"/>
    <property type="match status" value="1"/>
</dbReference>
<dbReference type="PROSITE" id="PS51257">
    <property type="entry name" value="PROKAR_LIPOPROTEIN"/>
    <property type="match status" value="1"/>
</dbReference>
<sequence>MDRKDFLKMSGGAALGMALASCGAGGKSTGNRGTIKNLGIQLYSLRDDLPKDPKGVLKKLASFGYKEIESYEGANGMFWGMSNTDFKKYMDSLGLTIVSSHCDHKKDFERKAAEAGAIGMKYLICPWLGKQRRLDDYKKAAEDFNKAGEICQKNGIRFAYHNHDYSFRVQDTQYPQDILMKNTDPALVDFEMDMYWVVTAGQDPIEWMKKYKWRFKLCHIKDRKKDTPFKEGEPNQSCIVGKGSIDYKPILAQAKNLGMQRYILEQEAYEKAPLDCVKEGAAYLNNLVF</sequence>
<protein>
    <submittedName>
        <fullName evidence="2">TIM barrel protein</fullName>
    </submittedName>
</protein>
<reference evidence="2 3" key="1">
    <citation type="submission" date="2023-12" db="EMBL/GenBank/DDBJ databases">
        <title>Genome sequencing and assembly of bacterial species from a model synthetic community.</title>
        <authorList>
            <person name="Hogle S.L."/>
        </authorList>
    </citation>
    <scope>NUCLEOTIDE SEQUENCE [LARGE SCALE GENOMIC DNA]</scope>
    <source>
        <strain evidence="2 3">HAMBI_3031</strain>
    </source>
</reference>
<keyword evidence="3" id="KW-1185">Reference proteome</keyword>
<dbReference type="Gene3D" id="3.20.20.150">
    <property type="entry name" value="Divalent-metal-dependent TIM barrel enzymes"/>
    <property type="match status" value="1"/>
</dbReference>
<dbReference type="PANTHER" id="PTHR12110">
    <property type="entry name" value="HYDROXYPYRUVATE ISOMERASE"/>
    <property type="match status" value="1"/>
</dbReference>
<gene>
    <name evidence="2" type="ORF">U0035_20190</name>
</gene>
<feature type="domain" description="Xylose isomerase-like TIM barrel" evidence="1">
    <location>
        <begin position="58"/>
        <end position="286"/>
    </location>
</feature>
<dbReference type="PANTHER" id="PTHR12110:SF41">
    <property type="entry name" value="INOSOSE DEHYDRATASE"/>
    <property type="match status" value="1"/>
</dbReference>
<dbReference type="Proteomes" id="UP001325680">
    <property type="component" value="Chromosome"/>
</dbReference>
<dbReference type="InterPro" id="IPR036237">
    <property type="entry name" value="Xyl_isomerase-like_sf"/>
</dbReference>
<dbReference type="RefSeq" id="WP_114790742.1">
    <property type="nucleotide sequence ID" value="NZ_CP139960.1"/>
</dbReference>
<dbReference type="EMBL" id="CP139960">
    <property type="protein sequence ID" value="WQD37990.1"/>
    <property type="molecule type" value="Genomic_DNA"/>
</dbReference>
<evidence type="ECO:0000313" key="2">
    <source>
        <dbReference type="EMBL" id="WQD37990.1"/>
    </source>
</evidence>
<proteinExistence type="predicted"/>
<dbReference type="InterPro" id="IPR013022">
    <property type="entry name" value="Xyl_isomerase-like_TIM-brl"/>
</dbReference>
<dbReference type="InterPro" id="IPR050312">
    <property type="entry name" value="IolE/XylAMocC-like"/>
</dbReference>